<dbReference type="Gene3D" id="1.10.287.130">
    <property type="match status" value="1"/>
</dbReference>
<evidence type="ECO:0000259" key="15">
    <source>
        <dbReference type="PROSITE" id="PS50112"/>
    </source>
</evidence>
<name>A0A1I0PJI8_9FIRM</name>
<keyword evidence="18" id="KW-1185">Reference proteome</keyword>
<dbReference type="SMART" id="SM00387">
    <property type="entry name" value="HATPase_c"/>
    <property type="match status" value="1"/>
</dbReference>
<dbReference type="PROSITE" id="PS50112">
    <property type="entry name" value="PAS"/>
    <property type="match status" value="2"/>
</dbReference>
<dbReference type="Gene3D" id="3.30.565.10">
    <property type="entry name" value="Histidine kinase-like ATPase, C-terminal domain"/>
    <property type="match status" value="1"/>
</dbReference>
<dbReference type="InterPro" id="IPR001610">
    <property type="entry name" value="PAC"/>
</dbReference>
<dbReference type="PROSITE" id="PS50113">
    <property type="entry name" value="PAC"/>
    <property type="match status" value="1"/>
</dbReference>
<dbReference type="SMART" id="SM00091">
    <property type="entry name" value="PAS"/>
    <property type="match status" value="2"/>
</dbReference>
<keyword evidence="12" id="KW-1133">Transmembrane helix</keyword>
<dbReference type="Pfam" id="PF00512">
    <property type="entry name" value="HisKA"/>
    <property type="match status" value="1"/>
</dbReference>
<evidence type="ECO:0000313" key="18">
    <source>
        <dbReference type="Proteomes" id="UP000199701"/>
    </source>
</evidence>
<evidence type="ECO:0000256" key="12">
    <source>
        <dbReference type="SAM" id="Phobius"/>
    </source>
</evidence>
<gene>
    <name evidence="17" type="ORF">SAMN05421659_105100</name>
</gene>
<dbReference type="SUPFAM" id="SSF47384">
    <property type="entry name" value="Homodimeric domain of signal transducing histidine kinase"/>
    <property type="match status" value="1"/>
</dbReference>
<dbReference type="PRINTS" id="PR00344">
    <property type="entry name" value="BCTRLSENSOR"/>
</dbReference>
<dbReference type="SUPFAM" id="SSF52172">
    <property type="entry name" value="CheY-like"/>
    <property type="match status" value="1"/>
</dbReference>
<keyword evidence="12" id="KW-0812">Transmembrane</keyword>
<dbReference type="STRING" id="99656.SAMN05421659_105100"/>
<evidence type="ECO:0000256" key="8">
    <source>
        <dbReference type="ARBA" id="ARBA00022840"/>
    </source>
</evidence>
<dbReference type="CDD" id="cd00130">
    <property type="entry name" value="PAS"/>
    <property type="match status" value="1"/>
</dbReference>
<dbReference type="GO" id="GO:0005524">
    <property type="term" value="F:ATP binding"/>
    <property type="evidence" value="ECO:0007669"/>
    <property type="project" value="UniProtKB-KW"/>
</dbReference>
<dbReference type="PROSITE" id="PS50109">
    <property type="entry name" value="HIS_KIN"/>
    <property type="match status" value="1"/>
</dbReference>
<dbReference type="InterPro" id="IPR036097">
    <property type="entry name" value="HisK_dim/P_sf"/>
</dbReference>
<feature type="transmembrane region" description="Helical" evidence="12">
    <location>
        <begin position="6"/>
        <end position="24"/>
    </location>
</feature>
<feature type="transmembrane region" description="Helical" evidence="12">
    <location>
        <begin position="200"/>
        <end position="221"/>
    </location>
</feature>
<evidence type="ECO:0000256" key="10">
    <source>
        <dbReference type="ARBA" id="ARBA00024867"/>
    </source>
</evidence>
<dbReference type="SUPFAM" id="SSF55874">
    <property type="entry name" value="ATPase domain of HSP90 chaperone/DNA topoisomerase II/histidine kinase"/>
    <property type="match status" value="1"/>
</dbReference>
<dbReference type="InterPro" id="IPR005467">
    <property type="entry name" value="His_kinase_dom"/>
</dbReference>
<keyword evidence="6" id="KW-0547">Nucleotide-binding</keyword>
<dbReference type="InterPro" id="IPR031621">
    <property type="entry name" value="HisKA_7TM"/>
</dbReference>
<dbReference type="OrthoDB" id="9784397at2"/>
<dbReference type="Proteomes" id="UP000199701">
    <property type="component" value="Unassembled WGS sequence"/>
</dbReference>
<dbReference type="CDD" id="cd00082">
    <property type="entry name" value="HisKA"/>
    <property type="match status" value="1"/>
</dbReference>
<feature type="domain" description="PAS" evidence="15">
    <location>
        <begin position="394"/>
        <end position="436"/>
    </location>
</feature>
<dbReference type="InterPro" id="IPR000700">
    <property type="entry name" value="PAS-assoc_C"/>
</dbReference>
<dbReference type="PANTHER" id="PTHR43065">
    <property type="entry name" value="SENSOR HISTIDINE KINASE"/>
    <property type="match status" value="1"/>
</dbReference>
<reference evidence="17 18" key="1">
    <citation type="submission" date="2016-10" db="EMBL/GenBank/DDBJ databases">
        <authorList>
            <person name="de Groot N.N."/>
        </authorList>
    </citation>
    <scope>NUCLEOTIDE SEQUENCE [LARGE SCALE GENOMIC DNA]</scope>
    <source>
        <strain evidence="17 18">DSM 9179</strain>
    </source>
</reference>
<sequence>MIPILFLIFFTLFLVYLIFGFYVFLKNWKSLKNRILFSLCMNLSIWALGYAFMTISPNQETANFWRLVAASGWCIVYSTWLDFAILVKEESKKWMSDLRRLLIYLPPLFFFIMNVIYEPIVVKERLVYIWNDTYVINLVEVLFTLYYVIFIISGILIIYKWGKNSKLNIEKKQATIIVITSLISFVLTILNKVISAFYGINIFPLGVAMFSIALLGIYYAITKYKMMSISSLTANEYILKTITDPVILIGNDLFVISVNSAALDLTGFLEKEIKGISINRLIANIELNREAFQILMNTGAVKNIEVDLMTKNGISMPCLFSGSLINNDLEDTLGIACIFHDISDRKIAENILLKAHKDLEKKVYERTEKLEEINTQLEDEILIRIKAQKGLISSEEKFRALMKQSIDGIVVFDQDTRKVVEINDAAYNLLGITEAEQEAELIWKQLVPNYDKIRLVINNLIKKSTVSSNASIKYTLRNGICRDFKLYITYVGYSNKQFIMVTIRDITDELIMEERKQQISKMDSLGNLAGGIAHDFNNILAGIMGYTQLTLDEFEEGTSTSENLSEVIKLGERAKKLISQILIYSKKTLVAPINVDIRIIIEDILKMLKATLPININIDYRLEGDSFYVYADQGELHQLVMNLCVNAKLAMSKNGGTLKVILSKITVEEKMQIEYQVINAGKYIKLEVIDGGCGIEETVIKRIFEPFFTTRGSQGGTGLGLSVVQGIISRLDGVIMVDSVPNRGSTFTVLLPTANNDIIQEPILDKKTLNGAARILFIDDEESIVNSVQKLLHRLGYIVTGVFDPREALSIFKKDKDLYDIVLTDQIMPDMTGDVLVRELRIIRPDIPVVVCSGYIHEINHEDDNKTAYLLKPVSINEYVIVIEKLLKDNENILK</sequence>
<dbReference type="EMBL" id="FOJI01000005">
    <property type="protein sequence ID" value="SEW13958.1"/>
    <property type="molecule type" value="Genomic_DNA"/>
</dbReference>
<dbReference type="RefSeq" id="WP_092452500.1">
    <property type="nucleotide sequence ID" value="NZ_FOJI01000005.1"/>
</dbReference>
<evidence type="ECO:0000259" key="14">
    <source>
        <dbReference type="PROSITE" id="PS50110"/>
    </source>
</evidence>
<dbReference type="Pfam" id="PF00072">
    <property type="entry name" value="Response_reg"/>
    <property type="match status" value="1"/>
</dbReference>
<dbReference type="InterPro" id="IPR003594">
    <property type="entry name" value="HATPase_dom"/>
</dbReference>
<organism evidence="17 18">
    <name type="scientific">[Clostridium] fimetarium</name>
    <dbReference type="NCBI Taxonomy" id="99656"/>
    <lineage>
        <taxon>Bacteria</taxon>
        <taxon>Bacillati</taxon>
        <taxon>Bacillota</taxon>
        <taxon>Clostridia</taxon>
        <taxon>Lachnospirales</taxon>
        <taxon>Lachnospiraceae</taxon>
    </lineage>
</organism>
<dbReference type="Pfam" id="PF13426">
    <property type="entry name" value="PAS_9"/>
    <property type="match status" value="1"/>
</dbReference>
<keyword evidence="9" id="KW-0902">Two-component regulatory system</keyword>
<evidence type="ECO:0000259" key="13">
    <source>
        <dbReference type="PROSITE" id="PS50109"/>
    </source>
</evidence>
<dbReference type="SMART" id="SM00086">
    <property type="entry name" value="PAC"/>
    <property type="match status" value="2"/>
</dbReference>
<keyword evidence="7" id="KW-0418">Kinase</keyword>
<evidence type="ECO:0000256" key="9">
    <source>
        <dbReference type="ARBA" id="ARBA00023012"/>
    </source>
</evidence>
<accession>A0A1I0PJI8</accession>
<keyword evidence="8" id="KW-0067">ATP-binding</keyword>
<dbReference type="SMART" id="SM00448">
    <property type="entry name" value="REC"/>
    <property type="match status" value="1"/>
</dbReference>
<comment type="function">
    <text evidence="10">May play the central regulatory role in sporulation. It may be an element of the effector pathway responsible for the activation of sporulation genes in response to nutritional stress. Spo0A may act in concert with spo0H (a sigma factor) to control the expression of some genes that are critical to the sporulation process.</text>
</comment>
<evidence type="ECO:0000256" key="5">
    <source>
        <dbReference type="ARBA" id="ARBA00022679"/>
    </source>
</evidence>
<dbReference type="Gene3D" id="3.40.50.2300">
    <property type="match status" value="1"/>
</dbReference>
<dbReference type="AlphaFoldDB" id="A0A1I0PJI8"/>
<evidence type="ECO:0000256" key="3">
    <source>
        <dbReference type="ARBA" id="ARBA00018672"/>
    </source>
</evidence>
<dbReference type="PROSITE" id="PS50110">
    <property type="entry name" value="RESPONSE_REGULATORY"/>
    <property type="match status" value="1"/>
</dbReference>
<evidence type="ECO:0000313" key="17">
    <source>
        <dbReference type="EMBL" id="SEW13958.1"/>
    </source>
</evidence>
<feature type="domain" description="PAC" evidence="16">
    <location>
        <begin position="302"/>
        <end position="354"/>
    </location>
</feature>
<feature type="transmembrane region" description="Helical" evidence="12">
    <location>
        <begin position="101"/>
        <end position="121"/>
    </location>
</feature>
<dbReference type="InterPro" id="IPR004358">
    <property type="entry name" value="Sig_transdc_His_kin-like_C"/>
</dbReference>
<protein>
    <recommendedName>
        <fullName evidence="3">Stage 0 sporulation protein A homolog</fullName>
        <ecNumber evidence="2">2.7.13.3</ecNumber>
    </recommendedName>
</protein>
<keyword evidence="12" id="KW-0472">Membrane</keyword>
<feature type="transmembrane region" description="Helical" evidence="12">
    <location>
        <begin position="67"/>
        <end position="89"/>
    </location>
</feature>
<evidence type="ECO:0000256" key="11">
    <source>
        <dbReference type="PROSITE-ProRule" id="PRU00169"/>
    </source>
</evidence>
<dbReference type="InterPro" id="IPR035965">
    <property type="entry name" value="PAS-like_dom_sf"/>
</dbReference>
<dbReference type="Pfam" id="PF02518">
    <property type="entry name" value="HATPase_c"/>
    <property type="match status" value="1"/>
</dbReference>
<dbReference type="Pfam" id="PF13188">
    <property type="entry name" value="PAS_8"/>
    <property type="match status" value="1"/>
</dbReference>
<dbReference type="InterPro" id="IPR001789">
    <property type="entry name" value="Sig_transdc_resp-reg_receiver"/>
</dbReference>
<evidence type="ECO:0000256" key="2">
    <source>
        <dbReference type="ARBA" id="ARBA00012438"/>
    </source>
</evidence>
<feature type="modified residue" description="4-aspartylphosphate" evidence="11">
    <location>
        <position position="825"/>
    </location>
</feature>
<feature type="domain" description="Response regulatory" evidence="14">
    <location>
        <begin position="774"/>
        <end position="887"/>
    </location>
</feature>
<dbReference type="Pfam" id="PF16927">
    <property type="entry name" value="HisKA_7TM"/>
    <property type="match status" value="1"/>
</dbReference>
<dbReference type="InterPro" id="IPR003661">
    <property type="entry name" value="HisK_dim/P_dom"/>
</dbReference>
<feature type="transmembrane region" description="Helical" evidence="12">
    <location>
        <begin position="36"/>
        <end position="55"/>
    </location>
</feature>
<feature type="transmembrane region" description="Helical" evidence="12">
    <location>
        <begin position="174"/>
        <end position="194"/>
    </location>
</feature>
<dbReference type="InterPro" id="IPR011006">
    <property type="entry name" value="CheY-like_superfamily"/>
</dbReference>
<dbReference type="SMART" id="SM00388">
    <property type="entry name" value="HisKA"/>
    <property type="match status" value="1"/>
</dbReference>
<evidence type="ECO:0000259" key="16">
    <source>
        <dbReference type="PROSITE" id="PS50113"/>
    </source>
</evidence>
<dbReference type="PANTHER" id="PTHR43065:SF46">
    <property type="entry name" value="C4-DICARBOXYLATE TRANSPORT SENSOR PROTEIN DCTB"/>
    <property type="match status" value="1"/>
</dbReference>
<keyword evidence="4 11" id="KW-0597">Phosphoprotein</keyword>
<evidence type="ECO:0000256" key="4">
    <source>
        <dbReference type="ARBA" id="ARBA00022553"/>
    </source>
</evidence>
<dbReference type="NCBIfam" id="TIGR00229">
    <property type="entry name" value="sensory_box"/>
    <property type="match status" value="2"/>
</dbReference>
<dbReference type="GO" id="GO:0000155">
    <property type="term" value="F:phosphorelay sensor kinase activity"/>
    <property type="evidence" value="ECO:0007669"/>
    <property type="project" value="InterPro"/>
</dbReference>
<evidence type="ECO:0000256" key="6">
    <source>
        <dbReference type="ARBA" id="ARBA00022741"/>
    </source>
</evidence>
<dbReference type="InterPro" id="IPR000014">
    <property type="entry name" value="PAS"/>
</dbReference>
<comment type="catalytic activity">
    <reaction evidence="1">
        <text>ATP + protein L-histidine = ADP + protein N-phospho-L-histidine.</text>
        <dbReference type="EC" id="2.7.13.3"/>
    </reaction>
</comment>
<dbReference type="Gene3D" id="3.30.450.20">
    <property type="entry name" value="PAS domain"/>
    <property type="match status" value="2"/>
</dbReference>
<proteinExistence type="predicted"/>
<evidence type="ECO:0000256" key="1">
    <source>
        <dbReference type="ARBA" id="ARBA00000085"/>
    </source>
</evidence>
<evidence type="ECO:0000256" key="7">
    <source>
        <dbReference type="ARBA" id="ARBA00022777"/>
    </source>
</evidence>
<dbReference type="EC" id="2.7.13.3" evidence="2"/>
<dbReference type="InterPro" id="IPR036890">
    <property type="entry name" value="HATPase_C_sf"/>
</dbReference>
<feature type="domain" description="Histidine kinase" evidence="13">
    <location>
        <begin position="531"/>
        <end position="755"/>
    </location>
</feature>
<keyword evidence="5" id="KW-0808">Transferase</keyword>
<feature type="transmembrane region" description="Helical" evidence="12">
    <location>
        <begin position="141"/>
        <end position="162"/>
    </location>
</feature>
<dbReference type="CDD" id="cd00156">
    <property type="entry name" value="REC"/>
    <property type="match status" value="1"/>
</dbReference>
<feature type="domain" description="PAS" evidence="15">
    <location>
        <begin position="231"/>
        <end position="275"/>
    </location>
</feature>
<dbReference type="SUPFAM" id="SSF55785">
    <property type="entry name" value="PYP-like sensor domain (PAS domain)"/>
    <property type="match status" value="2"/>
</dbReference>